<dbReference type="PRINTS" id="PR00080">
    <property type="entry name" value="SDRFAMILY"/>
</dbReference>
<reference evidence="3 4" key="1">
    <citation type="journal article" date="2019" name="Int. J. Syst. Evol. Microbiol.">
        <title>The Global Catalogue of Microorganisms (GCM) 10K type strain sequencing project: providing services to taxonomists for standard genome sequencing and annotation.</title>
        <authorList>
            <consortium name="The Broad Institute Genomics Platform"/>
            <consortium name="The Broad Institute Genome Sequencing Center for Infectious Disease"/>
            <person name="Wu L."/>
            <person name="Ma J."/>
        </authorList>
    </citation>
    <scope>NUCLEOTIDE SEQUENCE [LARGE SCALE GENOMIC DNA]</scope>
    <source>
        <strain evidence="3 4">JCM 14900</strain>
    </source>
</reference>
<dbReference type="PANTHER" id="PTHR42760:SF133">
    <property type="entry name" value="3-OXOACYL-[ACYL-CARRIER-PROTEIN] REDUCTASE"/>
    <property type="match status" value="1"/>
</dbReference>
<accession>A0ABN2PSF0</accession>
<dbReference type="InterPro" id="IPR002347">
    <property type="entry name" value="SDR_fam"/>
</dbReference>
<sequence>MSLTGMVCLITGGSGGLGAAIGDLFAREGAIIHLADLSDAPGRAVAERIGAGFHRLDVTDESAWMRAMDAIDAEHGRLDVLVNCAGASGIIGDGGLLDTSRWHTLFAINATGPFFGMKHAWPLLRRSSAPSVVNVTSISAAVAVTPAHPAYGASKAALSSLSRIMAVEMAQDGIRVNSVAPGILPVMSGLADDAAERATAHRESVVRTTVPLERVGDHLEVAAAVRFLASPDSSYVTGTELRVDGGFTAR</sequence>
<keyword evidence="2" id="KW-0560">Oxidoreductase</keyword>
<proteinExistence type="inferred from homology"/>
<protein>
    <submittedName>
        <fullName evidence="3">SDR family oxidoreductase</fullName>
    </submittedName>
</protein>
<name>A0ABN2PSF0_9MICO</name>
<dbReference type="Pfam" id="PF13561">
    <property type="entry name" value="adh_short_C2"/>
    <property type="match status" value="1"/>
</dbReference>
<dbReference type="EMBL" id="BAAAOF010000004">
    <property type="protein sequence ID" value="GAA1930998.1"/>
    <property type="molecule type" value="Genomic_DNA"/>
</dbReference>
<comment type="similarity">
    <text evidence="1">Belongs to the short-chain dehydrogenases/reductases (SDR) family.</text>
</comment>
<keyword evidence="4" id="KW-1185">Reference proteome</keyword>
<evidence type="ECO:0000256" key="2">
    <source>
        <dbReference type="ARBA" id="ARBA00023002"/>
    </source>
</evidence>
<evidence type="ECO:0000313" key="3">
    <source>
        <dbReference type="EMBL" id="GAA1930998.1"/>
    </source>
</evidence>
<dbReference type="Gene3D" id="3.40.50.720">
    <property type="entry name" value="NAD(P)-binding Rossmann-like Domain"/>
    <property type="match status" value="1"/>
</dbReference>
<evidence type="ECO:0000313" key="4">
    <source>
        <dbReference type="Proteomes" id="UP001501343"/>
    </source>
</evidence>
<dbReference type="RefSeq" id="WP_248148058.1">
    <property type="nucleotide sequence ID" value="NZ_BAAAOF010000004.1"/>
</dbReference>
<organism evidence="3 4">
    <name type="scientific">Microbacterium aoyamense</name>
    <dbReference type="NCBI Taxonomy" id="344166"/>
    <lineage>
        <taxon>Bacteria</taxon>
        <taxon>Bacillati</taxon>
        <taxon>Actinomycetota</taxon>
        <taxon>Actinomycetes</taxon>
        <taxon>Micrococcales</taxon>
        <taxon>Microbacteriaceae</taxon>
        <taxon>Microbacterium</taxon>
    </lineage>
</organism>
<dbReference type="Proteomes" id="UP001501343">
    <property type="component" value="Unassembled WGS sequence"/>
</dbReference>
<evidence type="ECO:0000256" key="1">
    <source>
        <dbReference type="ARBA" id="ARBA00006484"/>
    </source>
</evidence>
<dbReference type="PROSITE" id="PS00061">
    <property type="entry name" value="ADH_SHORT"/>
    <property type="match status" value="1"/>
</dbReference>
<dbReference type="PRINTS" id="PR00081">
    <property type="entry name" value="GDHRDH"/>
</dbReference>
<gene>
    <name evidence="3" type="ORF">GCM10009775_23960</name>
</gene>
<dbReference type="SUPFAM" id="SSF51735">
    <property type="entry name" value="NAD(P)-binding Rossmann-fold domains"/>
    <property type="match status" value="1"/>
</dbReference>
<dbReference type="InterPro" id="IPR036291">
    <property type="entry name" value="NAD(P)-bd_dom_sf"/>
</dbReference>
<comment type="caution">
    <text evidence="3">The sequence shown here is derived from an EMBL/GenBank/DDBJ whole genome shotgun (WGS) entry which is preliminary data.</text>
</comment>
<dbReference type="PANTHER" id="PTHR42760">
    <property type="entry name" value="SHORT-CHAIN DEHYDROGENASES/REDUCTASES FAMILY MEMBER"/>
    <property type="match status" value="1"/>
</dbReference>
<dbReference type="InterPro" id="IPR020904">
    <property type="entry name" value="Sc_DH/Rdtase_CS"/>
</dbReference>